<dbReference type="EMBL" id="JAAAIN010000996">
    <property type="protein sequence ID" value="KAG0308461.1"/>
    <property type="molecule type" value="Genomic_DNA"/>
</dbReference>
<evidence type="ECO:0000256" key="5">
    <source>
        <dbReference type="ARBA" id="ARBA00022502"/>
    </source>
</evidence>
<evidence type="ECO:0000256" key="3">
    <source>
        <dbReference type="ARBA" id="ARBA00008400"/>
    </source>
</evidence>
<feature type="transmembrane region" description="Helical" evidence="13">
    <location>
        <begin position="743"/>
        <end position="760"/>
    </location>
</feature>
<keyword evidence="7 13" id="KW-0812">Transmembrane</keyword>
<feature type="transmembrane region" description="Helical" evidence="13">
    <location>
        <begin position="866"/>
        <end position="884"/>
    </location>
</feature>
<sequence length="1012" mass="112260">MASWLPSKLTSAALLIIGVLFHVTYICSIFDIYFTSPLVHGMEQHRVEAPAPAKRLVLFVADGLRADKLYQFHPDPQTNELTTRAPFLRHIIEKEGSWGVSHTRVPTESRPGHVAIIAGFYEDVSAVTKGWQMNPVNFDSVFNQSEHTWSFGSPDILPMFAHGASDPDRIDTIMYPAEHEDFGTDAYDQICCQHVETHPVLPIYDLGDASELDTWVFEHFTELLEKSKTDAALHKKLHSDKIVFFLHLLGLDTNGHSHLPMSEFYLNNIQIVDEGIKKVTEQLSEFYNNDGKTSYVFTADHGMGNRGAHGDGHPDNTRTPIIAWGAGIQGPNKVNPQGHDEFSADWGLNGYSRNDVKQADIAPLMASLIGTHYPVNSVGELPLPYLDTSESFRAASTFANTLQILEQYHVKQELKRRTELLFKPFPGLTGDHSPEAVKAQVQALIDAGKYKEAEAECVIVRDLCLDGLRYLQTYDWLFLRSVISAGYLGWIAFSLNFILRTFVGGQDSRLGPLGGPRTRRPIANVASAQENQAVNILSVIMFAVFSIILTIKHSPALYYAYVAFPIFFWSRVILDRRELLSAISKTTQNYGWVKSIGSVLGYIVALEILVYSYFNRGILSVCFLFLALWPVFLPAAVQRNNTLLMASWSLSCLGTSIFTLLPVEMGEDKILILSGGLILTVSGFVSTAIVPGITTDLQQPGAAVTARNVMMFQTGLIALSTVIVNDTVRSLAAHEGLPLLNQTLSWVILFITGSIPFVYGARSSQHYLLRMVIIYLSFAPIFILLSTSYESIFYFCLSATLLSWLMLERKIYSASEMQPLSDTLHSEKRDLTGASSSGSSSIVNGATAMTVDYPIRGLSPMDARPAIFFLFFINVAFFGTGNVASLASFSLQSVFRLTTVFNPFFMGALLIVKILIPFFLVSSIFRVLGRSLELPPFSLFLLGLATTDVMTLNFFYLVRDDGSWLEIGTSISHFCISSLMVLFTILLFALSDLLVGRVLVPAVGEGQRKKRS</sequence>
<dbReference type="InterPro" id="IPR017852">
    <property type="entry name" value="GPI_EtnP_transferase_1_C"/>
</dbReference>
<dbReference type="InterPro" id="IPR037671">
    <property type="entry name" value="PIGN_N"/>
</dbReference>
<protein>
    <recommendedName>
        <fullName evidence="4 13">GPI ethanolamine phosphate transferase 1</fullName>
        <ecNumber evidence="13">2.-.-.-</ecNumber>
    </recommendedName>
</protein>
<evidence type="ECO:0000256" key="1">
    <source>
        <dbReference type="ARBA" id="ARBA00004477"/>
    </source>
</evidence>
<feature type="transmembrane region" description="Helical" evidence="13">
    <location>
        <begin position="791"/>
        <end position="807"/>
    </location>
</feature>
<dbReference type="Pfam" id="PF01663">
    <property type="entry name" value="Phosphodiest"/>
    <property type="match status" value="1"/>
</dbReference>
<evidence type="ECO:0000256" key="6">
    <source>
        <dbReference type="ARBA" id="ARBA00022679"/>
    </source>
</evidence>
<evidence type="ECO:0000256" key="12">
    <source>
        <dbReference type="ARBA" id="ARBA00024850"/>
    </source>
</evidence>
<evidence type="ECO:0000256" key="8">
    <source>
        <dbReference type="ARBA" id="ARBA00022824"/>
    </source>
</evidence>
<dbReference type="GO" id="GO:0005789">
    <property type="term" value="C:endoplasmic reticulum membrane"/>
    <property type="evidence" value="ECO:0007669"/>
    <property type="project" value="UniProtKB-SubCell"/>
</dbReference>
<evidence type="ECO:0000256" key="4">
    <source>
        <dbReference type="ARBA" id="ARBA00020831"/>
    </source>
</evidence>
<feature type="transmembrane region" description="Helical" evidence="13">
    <location>
        <begin position="904"/>
        <end position="925"/>
    </location>
</feature>
<feature type="transmembrane region" description="Helical" evidence="13">
    <location>
        <begin position="592"/>
        <end position="611"/>
    </location>
</feature>
<dbReference type="Proteomes" id="UP000823405">
    <property type="component" value="Unassembled WGS sequence"/>
</dbReference>
<keyword evidence="16" id="KW-1185">Reference proteome</keyword>
<feature type="transmembrane region" description="Helical" evidence="13">
    <location>
        <begin position="643"/>
        <end position="663"/>
    </location>
</feature>
<feature type="transmembrane region" description="Helical" evidence="13">
    <location>
        <begin position="970"/>
        <end position="990"/>
    </location>
</feature>
<feature type="transmembrane region" description="Helical" evidence="13">
    <location>
        <begin position="533"/>
        <end position="551"/>
    </location>
</feature>
<dbReference type="GO" id="GO:0051377">
    <property type="term" value="F:mannose-ethanolamine phosphotransferase activity"/>
    <property type="evidence" value="ECO:0007669"/>
    <property type="project" value="UniProtKB-UniRule"/>
</dbReference>
<organism evidence="15 16">
    <name type="scientific">Linnemannia gamsii</name>
    <dbReference type="NCBI Taxonomy" id="64522"/>
    <lineage>
        <taxon>Eukaryota</taxon>
        <taxon>Fungi</taxon>
        <taxon>Fungi incertae sedis</taxon>
        <taxon>Mucoromycota</taxon>
        <taxon>Mortierellomycotina</taxon>
        <taxon>Mortierellomycetes</taxon>
        <taxon>Mortierellales</taxon>
        <taxon>Mortierellaceae</taxon>
        <taxon>Linnemannia</taxon>
    </lineage>
</organism>
<dbReference type="PANTHER" id="PTHR12250:SF0">
    <property type="entry name" value="GPI ETHANOLAMINE PHOSPHATE TRANSFERASE 1"/>
    <property type="match status" value="1"/>
</dbReference>
<reference evidence="15" key="1">
    <citation type="journal article" date="2020" name="Fungal Divers.">
        <title>Resolving the Mortierellaceae phylogeny through synthesis of multi-gene phylogenetics and phylogenomics.</title>
        <authorList>
            <person name="Vandepol N."/>
            <person name="Liber J."/>
            <person name="Desiro A."/>
            <person name="Na H."/>
            <person name="Kennedy M."/>
            <person name="Barry K."/>
            <person name="Grigoriev I.V."/>
            <person name="Miller A.N."/>
            <person name="O'Donnell K."/>
            <person name="Stajich J.E."/>
            <person name="Bonito G."/>
        </authorList>
    </citation>
    <scope>NUCLEOTIDE SEQUENCE</scope>
    <source>
        <strain evidence="15">NVP60</strain>
    </source>
</reference>
<evidence type="ECO:0000256" key="13">
    <source>
        <dbReference type="RuleBase" id="RU367138"/>
    </source>
</evidence>
<dbReference type="GO" id="GO:0006506">
    <property type="term" value="P:GPI anchor biosynthetic process"/>
    <property type="evidence" value="ECO:0007669"/>
    <property type="project" value="UniProtKB-KW"/>
</dbReference>
<dbReference type="Pfam" id="PF04987">
    <property type="entry name" value="PigN"/>
    <property type="match status" value="1"/>
</dbReference>
<feature type="transmembrane region" description="Helical" evidence="13">
    <location>
        <begin position="937"/>
        <end position="958"/>
    </location>
</feature>
<feature type="transmembrane region" description="Helical" evidence="13">
    <location>
        <begin position="618"/>
        <end position="637"/>
    </location>
</feature>
<comment type="pathway">
    <text evidence="2 13">Glycolipid biosynthesis; glycosylphosphatidylinositol-anchor biosynthesis.</text>
</comment>
<dbReference type="OrthoDB" id="2748310at2759"/>
<dbReference type="Gene3D" id="3.40.720.10">
    <property type="entry name" value="Alkaline Phosphatase, subunit A"/>
    <property type="match status" value="1"/>
</dbReference>
<dbReference type="InterPro" id="IPR007070">
    <property type="entry name" value="GPI_EtnP_transferase_1"/>
</dbReference>
<comment type="subcellular location">
    <subcellularLocation>
        <location evidence="1 13">Endoplasmic reticulum membrane</location>
        <topology evidence="1 13">Multi-pass membrane protein</topology>
    </subcellularLocation>
</comment>
<dbReference type="InterPro" id="IPR002591">
    <property type="entry name" value="Phosphodiest/P_Trfase"/>
</dbReference>
<evidence type="ECO:0000256" key="7">
    <source>
        <dbReference type="ARBA" id="ARBA00022692"/>
    </source>
</evidence>
<keyword evidence="6 13" id="KW-0808">Transferase</keyword>
<dbReference type="FunFam" id="3.40.720.10:FF:000015">
    <property type="entry name" value="GPI ethanolamine phosphate transferase 1"/>
    <property type="match status" value="1"/>
</dbReference>
<keyword evidence="8 13" id="KW-0256">Endoplasmic reticulum</keyword>
<dbReference type="EC" id="2.-.-.-" evidence="13"/>
<comment type="function">
    <text evidence="12 13">Ethanolamine phosphate transferase involved in glycosylphosphatidylinositol-anchor biosynthesis. Transfers ethanolamine phosphate to the first alpha-1,4-linked mannose of the glycosylphosphatidylinositol precursor of GPI-anchor.</text>
</comment>
<evidence type="ECO:0000313" key="15">
    <source>
        <dbReference type="EMBL" id="KAG0308461.1"/>
    </source>
</evidence>
<evidence type="ECO:0000256" key="9">
    <source>
        <dbReference type="ARBA" id="ARBA00022989"/>
    </source>
</evidence>
<name>A0A9P6R385_9FUNG</name>
<keyword evidence="9 13" id="KW-1133">Transmembrane helix</keyword>
<feature type="transmembrane region" description="Helical" evidence="13">
    <location>
        <begin position="556"/>
        <end position="572"/>
    </location>
</feature>
<feature type="transmembrane region" description="Helical" evidence="13">
    <location>
        <begin position="670"/>
        <end position="690"/>
    </location>
</feature>
<proteinExistence type="inferred from homology"/>
<feature type="transmembrane region" description="Helical" evidence="13">
    <location>
        <begin position="12"/>
        <end position="34"/>
    </location>
</feature>
<dbReference type="CDD" id="cd16020">
    <property type="entry name" value="GPI_EPT_1"/>
    <property type="match status" value="1"/>
</dbReference>
<evidence type="ECO:0000313" key="16">
    <source>
        <dbReference type="Proteomes" id="UP000823405"/>
    </source>
</evidence>
<dbReference type="AlphaFoldDB" id="A0A9P6R385"/>
<keyword evidence="10 13" id="KW-0472">Membrane</keyword>
<feature type="transmembrane region" description="Helical" evidence="13">
    <location>
        <begin position="767"/>
        <end position="785"/>
    </location>
</feature>
<accession>A0A9P6R385</accession>
<comment type="similarity">
    <text evidence="3 13">Belongs to the PIGG/PIGN/PIGO family. PIGN subfamily.</text>
</comment>
<dbReference type="InterPro" id="IPR017850">
    <property type="entry name" value="Alkaline_phosphatase_core_sf"/>
</dbReference>
<evidence type="ECO:0000256" key="2">
    <source>
        <dbReference type="ARBA" id="ARBA00004687"/>
    </source>
</evidence>
<gene>
    <name evidence="15" type="primary">MCD4</name>
    <name evidence="15" type="ORF">BGZ97_013372</name>
</gene>
<comment type="caution">
    <text evidence="15">The sequence shown here is derived from an EMBL/GenBank/DDBJ whole genome shotgun (WGS) entry which is preliminary data.</text>
</comment>
<keyword evidence="5 13" id="KW-0337">GPI-anchor biosynthesis</keyword>
<evidence type="ECO:0000256" key="11">
    <source>
        <dbReference type="ARBA" id="ARBA00023180"/>
    </source>
</evidence>
<dbReference type="PANTHER" id="PTHR12250">
    <property type="entry name" value="PHOSPHATIDYLINOSITOL GLYCAN, CLASS N"/>
    <property type="match status" value="1"/>
</dbReference>
<evidence type="ECO:0000259" key="14">
    <source>
        <dbReference type="Pfam" id="PF04987"/>
    </source>
</evidence>
<feature type="domain" description="GPI ethanolamine phosphate transferase 1 C-terminal" evidence="14">
    <location>
        <begin position="466"/>
        <end position="963"/>
    </location>
</feature>
<keyword evidence="11" id="KW-0325">Glycoprotein</keyword>
<evidence type="ECO:0000256" key="10">
    <source>
        <dbReference type="ARBA" id="ARBA00023136"/>
    </source>
</evidence>
<feature type="transmembrane region" description="Helical" evidence="13">
    <location>
        <begin position="477"/>
        <end position="499"/>
    </location>
</feature>
<dbReference type="SUPFAM" id="SSF53649">
    <property type="entry name" value="Alkaline phosphatase-like"/>
    <property type="match status" value="1"/>
</dbReference>